<protein>
    <submittedName>
        <fullName evidence="2">Uncharacterized protein</fullName>
    </submittedName>
</protein>
<dbReference type="EMBL" id="CP012382">
    <property type="protein sequence ID" value="AKZ60074.1"/>
    <property type="molecule type" value="Genomic_DNA"/>
</dbReference>
<feature type="region of interest" description="Disordered" evidence="1">
    <location>
        <begin position="1"/>
        <end position="116"/>
    </location>
</feature>
<name>A0A0K2B478_STRA7</name>
<feature type="compositionally biased region" description="Basic residues" evidence="1">
    <location>
        <begin position="12"/>
        <end position="27"/>
    </location>
</feature>
<dbReference type="Proteomes" id="UP000061018">
    <property type="component" value="Chromosome"/>
</dbReference>
<feature type="compositionally biased region" description="Basic and acidic residues" evidence="1">
    <location>
        <begin position="56"/>
        <end position="79"/>
    </location>
</feature>
<sequence>MAAPPDGAFRQIPHRLRRRAPPRRPRWRSAQAALPRPGRARRPGAARTAQPPHGVRRPEGDGAVLRRDVHAEPVRRDVRCGGTRISPSPSAQAPASPPSAALGNGPEEADPGAVGASVGFRSPVRLAAAPGYGRPLPGGHHYGALPPPLPCPFSCGGPVPALPAPGAHRGPRGIARFPMPA</sequence>
<organism evidence="2 3">
    <name type="scientific">Streptomyces ambofaciens (strain ATCC 23877 / 3486 / DSM 40053 / JCM 4204 / NBRC 12836 / NRRL B-2516)</name>
    <dbReference type="NCBI Taxonomy" id="278992"/>
    <lineage>
        <taxon>Bacteria</taxon>
        <taxon>Bacillati</taxon>
        <taxon>Actinomycetota</taxon>
        <taxon>Actinomycetes</taxon>
        <taxon>Kitasatosporales</taxon>
        <taxon>Streptomycetaceae</taxon>
        <taxon>Streptomyces</taxon>
    </lineage>
</organism>
<dbReference type="AlphaFoldDB" id="A0A0K2B478"/>
<evidence type="ECO:0000256" key="1">
    <source>
        <dbReference type="SAM" id="MobiDB-lite"/>
    </source>
</evidence>
<accession>A0A0K2B478</accession>
<reference evidence="3" key="1">
    <citation type="journal article" date="2015" name="J. Biotechnol.">
        <title>Complete genome sequence of Streptomyces ambofaciens ATCC 23877, the spiramycin producer.</title>
        <authorList>
            <person name="Thibessard A."/>
            <person name="Haas D."/>
            <person name="Gerbaud C."/>
            <person name="Aigle B."/>
            <person name="Lautru S."/>
            <person name="Pernodet J.L."/>
            <person name="Leblond P."/>
        </authorList>
    </citation>
    <scope>NUCLEOTIDE SEQUENCE [LARGE SCALE GENOMIC DNA]</scope>
    <source>
        <strain evidence="3">ATCC 23877 / 3486 / DSM 40053 / JCM 4204 / NBRC 12836 / NRRL B-2516</strain>
    </source>
</reference>
<feature type="compositionally biased region" description="Low complexity" evidence="1">
    <location>
        <begin position="28"/>
        <end position="37"/>
    </location>
</feature>
<evidence type="ECO:0000313" key="3">
    <source>
        <dbReference type="Proteomes" id="UP000061018"/>
    </source>
</evidence>
<gene>
    <name evidence="2" type="ORF">SAM23877_7029</name>
</gene>
<dbReference type="KEGG" id="samb:SAM23877_7029"/>
<proteinExistence type="predicted"/>
<feature type="compositionally biased region" description="Low complexity" evidence="1">
    <location>
        <begin position="86"/>
        <end position="101"/>
    </location>
</feature>
<evidence type="ECO:0000313" key="2">
    <source>
        <dbReference type="EMBL" id="AKZ60074.1"/>
    </source>
</evidence>